<feature type="region of interest" description="Disordered" evidence="1">
    <location>
        <begin position="373"/>
        <end position="424"/>
    </location>
</feature>
<organism evidence="2 3">
    <name type="scientific">Volvox africanus</name>
    <dbReference type="NCBI Taxonomy" id="51714"/>
    <lineage>
        <taxon>Eukaryota</taxon>
        <taxon>Viridiplantae</taxon>
        <taxon>Chlorophyta</taxon>
        <taxon>core chlorophytes</taxon>
        <taxon>Chlorophyceae</taxon>
        <taxon>CS clade</taxon>
        <taxon>Chlamydomonadales</taxon>
        <taxon>Volvocaceae</taxon>
        <taxon>Volvox</taxon>
    </lineage>
</organism>
<dbReference type="EMBL" id="BNCO01000003">
    <property type="protein sequence ID" value="GIL46369.1"/>
    <property type="molecule type" value="Genomic_DNA"/>
</dbReference>
<dbReference type="AlphaFoldDB" id="A0A8J4EW99"/>
<feature type="region of interest" description="Disordered" evidence="1">
    <location>
        <begin position="303"/>
        <end position="337"/>
    </location>
</feature>
<evidence type="ECO:0000256" key="1">
    <source>
        <dbReference type="SAM" id="MobiDB-lite"/>
    </source>
</evidence>
<dbReference type="PANTHER" id="PTHR11122">
    <property type="entry name" value="APOSPORY-ASSOCIATED PROTEIN C-RELATED"/>
    <property type="match status" value="1"/>
</dbReference>
<proteinExistence type="predicted"/>
<dbReference type="Pfam" id="PF01263">
    <property type="entry name" value="Aldose_epim"/>
    <property type="match status" value="1"/>
</dbReference>
<feature type="compositionally biased region" description="Acidic residues" evidence="1">
    <location>
        <begin position="308"/>
        <end position="337"/>
    </location>
</feature>
<feature type="region of interest" description="Disordered" evidence="1">
    <location>
        <begin position="604"/>
        <end position="645"/>
    </location>
</feature>
<accession>A0A8J4EW99</accession>
<dbReference type="Gene3D" id="2.70.98.10">
    <property type="match status" value="2"/>
</dbReference>
<evidence type="ECO:0008006" key="4">
    <source>
        <dbReference type="Google" id="ProtNLM"/>
    </source>
</evidence>
<dbReference type="SUPFAM" id="SSF74650">
    <property type="entry name" value="Galactose mutarotase-like"/>
    <property type="match status" value="1"/>
</dbReference>
<dbReference type="PANTHER" id="PTHR11122:SF13">
    <property type="entry name" value="GLUCOSE-6-PHOSPHATE 1-EPIMERASE"/>
    <property type="match status" value="1"/>
</dbReference>
<dbReference type="GO" id="GO:0005975">
    <property type="term" value="P:carbohydrate metabolic process"/>
    <property type="evidence" value="ECO:0007669"/>
    <property type="project" value="InterPro"/>
</dbReference>
<feature type="compositionally biased region" description="Acidic residues" evidence="1">
    <location>
        <begin position="616"/>
        <end position="627"/>
    </location>
</feature>
<keyword evidence="3" id="KW-1185">Reference proteome</keyword>
<reference evidence="2" key="1">
    <citation type="journal article" date="2021" name="Proc. Natl. Acad. Sci. U.S.A.">
        <title>Three genomes in the algal genus Volvox reveal the fate of a haploid sex-determining region after a transition to homothallism.</title>
        <authorList>
            <person name="Yamamoto K."/>
            <person name="Hamaji T."/>
            <person name="Kawai-Toyooka H."/>
            <person name="Matsuzaki R."/>
            <person name="Takahashi F."/>
            <person name="Nishimura Y."/>
            <person name="Kawachi M."/>
            <person name="Noguchi H."/>
            <person name="Minakuchi Y."/>
            <person name="Umen J.G."/>
            <person name="Toyoda A."/>
            <person name="Nozaki H."/>
        </authorList>
    </citation>
    <scope>NUCLEOTIDE SEQUENCE</scope>
    <source>
        <strain evidence="2">NIES-3780</strain>
    </source>
</reference>
<dbReference type="InterPro" id="IPR011013">
    <property type="entry name" value="Gal_mutarotase_sf_dom"/>
</dbReference>
<gene>
    <name evidence="2" type="ORF">Vafri_3359</name>
</gene>
<name>A0A8J4EW99_9CHLO</name>
<dbReference type="Proteomes" id="UP000747399">
    <property type="component" value="Unassembled WGS sequence"/>
</dbReference>
<protein>
    <recommendedName>
        <fullName evidence="4">Glucose-6-phosphate 1-epimerase</fullName>
    </recommendedName>
</protein>
<dbReference type="InterPro" id="IPR014718">
    <property type="entry name" value="GH-type_carb-bd"/>
</dbReference>
<comment type="caution">
    <text evidence="2">The sequence shown here is derived from an EMBL/GenBank/DDBJ whole genome shotgun (WGS) entry which is preliminary data.</text>
</comment>
<dbReference type="GO" id="GO:0047938">
    <property type="term" value="F:glucose-6-phosphate 1-epimerase activity"/>
    <property type="evidence" value="ECO:0007669"/>
    <property type="project" value="TreeGrafter"/>
</dbReference>
<evidence type="ECO:0000313" key="3">
    <source>
        <dbReference type="Proteomes" id="UP000747399"/>
    </source>
</evidence>
<evidence type="ECO:0000313" key="2">
    <source>
        <dbReference type="EMBL" id="GIL46369.1"/>
    </source>
</evidence>
<dbReference type="GO" id="GO:0005737">
    <property type="term" value="C:cytoplasm"/>
    <property type="evidence" value="ECO:0007669"/>
    <property type="project" value="TreeGrafter"/>
</dbReference>
<feature type="compositionally biased region" description="Acidic residues" evidence="1">
    <location>
        <begin position="392"/>
        <end position="422"/>
    </location>
</feature>
<dbReference type="InterPro" id="IPR008183">
    <property type="entry name" value="Aldose_1/G6P_1-epimerase"/>
</dbReference>
<dbReference type="GO" id="GO:0030246">
    <property type="term" value="F:carbohydrate binding"/>
    <property type="evidence" value="ECO:0007669"/>
    <property type="project" value="InterPro"/>
</dbReference>
<sequence length="645" mass="71380">MASRILRSYLECSSSGRSNICSSAVTRNRFSRRPVLPQTVAPVSRLVSTPQRPLSDPSLQPPLWRKVARRPQHQQNVAQEIGETSGEYIEGYVDVDELNEQWAIPGAIEFGTGQGDLPTVLLTHPQTGMQLVVYLYGATIAQWLKSDGTATFFDGPDELYVPGLPLRTGVSLHFPQHREGLLPEHGFADRMMWEVVGAGFDCPEMLEQLEEYLEMLQAHGVVSEEMLLAAREGGEAAEAVRAALSSEPPPSHMVDSDLSPCITLRLRSTEDTLRVWPHRFELLYKITLMTQDVTEEDIRDIRISQGMDPEEDSDDGEEEGGEDGEGEGPDDDDREGDDLLVVRGRTLAEDATAGGNDESPDDKSQASLAAIRRRGRPRKQDGAAGGQGADPNAEEDDREDAEEEDDMGEEDYDEDDMGEAEPDTVCQEPYQPAVQIKQEFWVRNLDDSGSAPMRFNLASLARFVTLQQPLCGDWVKVLGLGGSQVFDYTSDPRYPALSLNEEDYLHYRGQPIDMTYIGAADATVYLCPGNRTHFEFIQRSGFRDMFVQQPALADEPDYDRVATLGTGYIASTKKLEAGGEWFAESIIRFHERYWRPPIFGDDSVPPLPPISQELLAEGDADEGEGGDAYDGLPGDPLDAAPDQEE</sequence>